<evidence type="ECO:0000313" key="1">
    <source>
        <dbReference type="EMBL" id="ABY63256.1"/>
    </source>
</evidence>
<protein>
    <submittedName>
        <fullName evidence="1">Uncharacterized protein</fullName>
    </submittedName>
</protein>
<accession>B3FJU1</accession>
<organismHost>
    <name type="scientific">Pseudomonas chlororaphis</name>
    <dbReference type="NCBI Taxonomy" id="587753"/>
</organismHost>
<dbReference type="Proteomes" id="UP000002421">
    <property type="component" value="Segment"/>
</dbReference>
<sequence>MIDDYIAKHLPKLIDEQLKVTYPYLTKGRRDYIARKCITFFEKTDDMVYGSRFETDVPPLGEFYKVFKFKIKRKIYTVGYSVG</sequence>
<gene>
    <name evidence="1" type="ORF">201phi2-1p433</name>
</gene>
<organism evidence="1 2">
    <name type="scientific">Pseudomonas phage 201phi2-1</name>
    <name type="common">Pseudomonas chlororaphis phage 201phi2-1</name>
    <dbReference type="NCBI Taxonomy" id="198110"/>
    <lineage>
        <taxon>Viruses</taxon>
        <taxon>Duplodnaviria</taxon>
        <taxon>Heunggongvirae</taxon>
        <taxon>Uroviricota</taxon>
        <taxon>Caudoviricetes</taxon>
        <taxon>Chimalliviridae</taxon>
        <taxon>Serwervirus</taxon>
        <taxon>Serwervirus 201phi21</taxon>
    </lineage>
</organism>
<dbReference type="RefSeq" id="YP_001957152.1">
    <property type="nucleotide sequence ID" value="NC_010821.1"/>
</dbReference>
<name>B3FJU1_BP201</name>
<keyword evidence="2" id="KW-1185">Reference proteome</keyword>
<proteinExistence type="predicted"/>
<dbReference type="EMBL" id="EU197055">
    <property type="protein sequence ID" value="ABY63256.1"/>
    <property type="molecule type" value="Genomic_DNA"/>
</dbReference>
<dbReference type="KEGG" id="vg:6372528"/>
<reference evidence="1 2" key="1">
    <citation type="journal article" date="2008" name="Virology">
        <title>Characterization of Pseudomonas chlororaphis myovirus 201varphi2-1 via genomic sequencing, mass spectrometry, and electron microscopy.</title>
        <authorList>
            <person name="Thomas J.A."/>
            <person name="Rolando M.R."/>
            <person name="Carroll C.A."/>
            <person name="Shen P.S."/>
            <person name="Belnap D.M."/>
            <person name="Weintraub S.T."/>
            <person name="Serwer P."/>
            <person name="Hardies S.C."/>
        </authorList>
    </citation>
    <scope>NUCLEOTIDE SEQUENCE</scope>
</reference>
<evidence type="ECO:0000313" key="2">
    <source>
        <dbReference type="Proteomes" id="UP000002421"/>
    </source>
</evidence>